<dbReference type="RefSeq" id="WP_160943463.1">
    <property type="nucleotide sequence ID" value="NZ_CP063310.1"/>
</dbReference>
<dbReference type="SUPFAM" id="SSF46894">
    <property type="entry name" value="C-terminal effector domain of the bipartite response regulators"/>
    <property type="match status" value="1"/>
</dbReference>
<accession>A0A6L7IW10</accession>
<sequence>MAEPSMLERSQSRSRMSLLAAAFPCFGLWTMHTWILWLNSNKPYPSGSGDSWFSLYLAQSVFLIVMAVAFRRAEKPNRTRMQASDVVLTAIGCATTALYAVGSSAVAFPPLLSGAVVALGGVCLGWGYLRWGVFYSGLALRNALGCIFAACILGAVAKSIITALPAEAGTAAACCLPLLSTMFLSRSFKRQQPLPTTDIRYTAETFGSLWKVFACVAAYAFVYTFIGGLPSMYDNPLPNASLLGHVIEVAVSLLILWWVVVKRRSVSFAQLWRGIMLLIGAMLVLSVFEPTAGLQAMCSTSISYLVVVFLWLLLSDIAHHSNLHPYVVFGLGWLAYTLPNYLGRLLGSSGLVAPAMSPTLALVLLFAIMIALSLLLDYRDPTMQRIFSDLDESSPAPHDFALIDERCAAIGKQHDLTVREIEVMQLLCKGRSKAYIAETLFIAENTVRGHARRLYAKLDVHSKKELQELIDV</sequence>
<dbReference type="Gene3D" id="1.10.10.10">
    <property type="entry name" value="Winged helix-like DNA-binding domain superfamily/Winged helix DNA-binding domain"/>
    <property type="match status" value="1"/>
</dbReference>
<dbReference type="PANTHER" id="PTHR44688">
    <property type="entry name" value="DNA-BINDING TRANSCRIPTIONAL ACTIVATOR DEVR_DOSR"/>
    <property type="match status" value="1"/>
</dbReference>
<dbReference type="SMART" id="SM00421">
    <property type="entry name" value="HTH_LUXR"/>
    <property type="match status" value="1"/>
</dbReference>
<keyword evidence="2" id="KW-0238">DNA-binding</keyword>
<dbReference type="InterPro" id="IPR036388">
    <property type="entry name" value="WH-like_DNA-bd_sf"/>
</dbReference>
<evidence type="ECO:0000256" key="2">
    <source>
        <dbReference type="ARBA" id="ARBA00023125"/>
    </source>
</evidence>
<dbReference type="Proteomes" id="UP000478463">
    <property type="component" value="Chromosome"/>
</dbReference>
<evidence type="ECO:0000256" key="3">
    <source>
        <dbReference type="ARBA" id="ARBA00023163"/>
    </source>
</evidence>
<organism evidence="4 5">
    <name type="scientific">Eggerthella guodeyinii</name>
    <dbReference type="NCBI Taxonomy" id="2690837"/>
    <lineage>
        <taxon>Bacteria</taxon>
        <taxon>Bacillati</taxon>
        <taxon>Actinomycetota</taxon>
        <taxon>Coriobacteriia</taxon>
        <taxon>Eggerthellales</taxon>
        <taxon>Eggerthellaceae</taxon>
        <taxon>Eggerthella</taxon>
    </lineage>
</organism>
<dbReference type="GO" id="GO:0006355">
    <property type="term" value="P:regulation of DNA-templated transcription"/>
    <property type="evidence" value="ECO:0007669"/>
    <property type="project" value="InterPro"/>
</dbReference>
<gene>
    <name evidence="4" type="ORF">GS424_003595</name>
</gene>
<dbReference type="Pfam" id="PF00196">
    <property type="entry name" value="GerE"/>
    <property type="match status" value="1"/>
</dbReference>
<dbReference type="AlphaFoldDB" id="A0A6L7IW10"/>
<dbReference type="PRINTS" id="PR00038">
    <property type="entry name" value="HTHLUXR"/>
</dbReference>
<dbReference type="GO" id="GO:0003677">
    <property type="term" value="F:DNA binding"/>
    <property type="evidence" value="ECO:0007669"/>
    <property type="project" value="UniProtKB-KW"/>
</dbReference>
<dbReference type="InterPro" id="IPR000792">
    <property type="entry name" value="Tscrpt_reg_LuxR_C"/>
</dbReference>
<dbReference type="InterPro" id="IPR016032">
    <property type="entry name" value="Sig_transdc_resp-reg_C-effctor"/>
</dbReference>
<dbReference type="CDD" id="cd06170">
    <property type="entry name" value="LuxR_C_like"/>
    <property type="match status" value="1"/>
</dbReference>
<evidence type="ECO:0000256" key="1">
    <source>
        <dbReference type="ARBA" id="ARBA00023015"/>
    </source>
</evidence>
<dbReference type="EMBL" id="CP063310">
    <property type="protein sequence ID" value="QOS68951.1"/>
    <property type="molecule type" value="Genomic_DNA"/>
</dbReference>
<keyword evidence="1" id="KW-0805">Transcription regulation</keyword>
<dbReference type="PANTHER" id="PTHR44688:SF16">
    <property type="entry name" value="DNA-BINDING TRANSCRIPTIONAL ACTIVATOR DEVR_DOSR"/>
    <property type="match status" value="1"/>
</dbReference>
<reference evidence="4 5" key="1">
    <citation type="submission" date="2020-10" db="EMBL/GenBank/DDBJ databases">
        <title>Eggerthella sp. nov., isolated from human feces.</title>
        <authorList>
            <person name="Yajun G."/>
        </authorList>
    </citation>
    <scope>NUCLEOTIDE SEQUENCE [LARGE SCALE GENOMIC DNA]</scope>
    <source>
        <strain evidence="4 5">HF-1101</strain>
    </source>
</reference>
<keyword evidence="3" id="KW-0804">Transcription</keyword>
<dbReference type="PROSITE" id="PS50043">
    <property type="entry name" value="HTH_LUXR_2"/>
    <property type="match status" value="1"/>
</dbReference>
<protein>
    <submittedName>
        <fullName evidence="4">Uncharacterized protein</fullName>
    </submittedName>
</protein>
<proteinExistence type="predicted"/>
<evidence type="ECO:0000313" key="5">
    <source>
        <dbReference type="Proteomes" id="UP000478463"/>
    </source>
</evidence>
<dbReference type="KEGG" id="egd:GS424_003595"/>
<name>A0A6L7IW10_9ACTN</name>
<evidence type="ECO:0000313" key="4">
    <source>
        <dbReference type="EMBL" id="QOS68951.1"/>
    </source>
</evidence>